<evidence type="ECO:0000313" key="3">
    <source>
        <dbReference type="Proteomes" id="UP000230431"/>
    </source>
</evidence>
<dbReference type="InterPro" id="IPR036390">
    <property type="entry name" value="WH_DNA-bd_sf"/>
</dbReference>
<comment type="caution">
    <text evidence="2">The sequence shown here is derived from an EMBL/GenBank/DDBJ whole genome shotgun (WGS) entry which is preliminary data.</text>
</comment>
<dbReference type="EMBL" id="PCYK01000023">
    <property type="protein sequence ID" value="PIR45848.1"/>
    <property type="molecule type" value="Genomic_DNA"/>
</dbReference>
<protein>
    <recommendedName>
        <fullName evidence="4">Helix-turn-helix domain-containing protein</fullName>
    </recommendedName>
</protein>
<feature type="compositionally biased region" description="Basic and acidic residues" evidence="1">
    <location>
        <begin position="107"/>
        <end position="126"/>
    </location>
</feature>
<organism evidence="2 3">
    <name type="scientific">Candidatus Vogelbacteria bacterium CG10_big_fil_rev_8_21_14_0_10_49_38</name>
    <dbReference type="NCBI Taxonomy" id="1975043"/>
    <lineage>
        <taxon>Bacteria</taxon>
        <taxon>Candidatus Vogeliibacteriota</taxon>
    </lineage>
</organism>
<sequence>EYGSTIGPIGIAIYNCLAEHANQEGFCFPSHKTIADKIGTSISSVQRGIRQMIKLGIIRKGRRRYSNVYYLLKLDRSVRPNSNKTGQPDLHIGHTDRSDQSAGTTNKNKEKDFINKNYARDQKTGDNLAEMREVLVAKMSMNGDKRRTRTATEEP</sequence>
<feature type="region of interest" description="Disordered" evidence="1">
    <location>
        <begin position="78"/>
        <end position="126"/>
    </location>
</feature>
<dbReference type="Proteomes" id="UP000230431">
    <property type="component" value="Unassembled WGS sequence"/>
</dbReference>
<evidence type="ECO:0000313" key="2">
    <source>
        <dbReference type="EMBL" id="PIR45848.1"/>
    </source>
</evidence>
<gene>
    <name evidence="2" type="ORF">COV08_02850</name>
</gene>
<dbReference type="Pfam" id="PF13730">
    <property type="entry name" value="HTH_36"/>
    <property type="match status" value="1"/>
</dbReference>
<dbReference type="Gene3D" id="1.10.10.10">
    <property type="entry name" value="Winged helix-like DNA-binding domain superfamily/Winged helix DNA-binding domain"/>
    <property type="match status" value="1"/>
</dbReference>
<feature type="non-terminal residue" evidence="2">
    <location>
        <position position="1"/>
    </location>
</feature>
<dbReference type="AlphaFoldDB" id="A0A2H0RH74"/>
<proteinExistence type="predicted"/>
<accession>A0A2H0RH74</accession>
<evidence type="ECO:0008006" key="4">
    <source>
        <dbReference type="Google" id="ProtNLM"/>
    </source>
</evidence>
<evidence type="ECO:0000256" key="1">
    <source>
        <dbReference type="SAM" id="MobiDB-lite"/>
    </source>
</evidence>
<reference evidence="2 3" key="1">
    <citation type="submission" date="2017-09" db="EMBL/GenBank/DDBJ databases">
        <title>Depth-based differentiation of microbial function through sediment-hosted aquifers and enrichment of novel symbionts in the deep terrestrial subsurface.</title>
        <authorList>
            <person name="Probst A.J."/>
            <person name="Ladd B."/>
            <person name="Jarett J.K."/>
            <person name="Geller-Mcgrath D.E."/>
            <person name="Sieber C.M."/>
            <person name="Emerson J.B."/>
            <person name="Anantharaman K."/>
            <person name="Thomas B.C."/>
            <person name="Malmstrom R."/>
            <person name="Stieglmeier M."/>
            <person name="Klingl A."/>
            <person name="Woyke T."/>
            <person name="Ryan C.M."/>
            <person name="Banfield J.F."/>
        </authorList>
    </citation>
    <scope>NUCLEOTIDE SEQUENCE [LARGE SCALE GENOMIC DNA]</scope>
    <source>
        <strain evidence="2">CG10_big_fil_rev_8_21_14_0_10_49_38</strain>
    </source>
</reference>
<dbReference type="SUPFAM" id="SSF46785">
    <property type="entry name" value="Winged helix' DNA-binding domain"/>
    <property type="match status" value="1"/>
</dbReference>
<name>A0A2H0RH74_9BACT</name>
<dbReference type="InterPro" id="IPR036388">
    <property type="entry name" value="WH-like_DNA-bd_sf"/>
</dbReference>